<evidence type="ECO:0000256" key="13">
    <source>
        <dbReference type="HAMAP-Rule" id="MF_01810"/>
    </source>
</evidence>
<keyword evidence="10 13" id="KW-0143">Chaperone</keyword>
<evidence type="ECO:0000256" key="11">
    <source>
        <dbReference type="ARBA" id="ARBA00033245"/>
    </source>
</evidence>
<dbReference type="InterPro" id="IPR028053">
    <property type="entry name" value="Membr_insert_YidC_N"/>
</dbReference>
<keyword evidence="8 13" id="KW-1133">Transmembrane helix</keyword>
<name>A0A2U1ADJ5_9BACT</name>
<keyword evidence="6 13" id="KW-0812">Transmembrane</keyword>
<dbReference type="PRINTS" id="PR00701">
    <property type="entry name" value="60KDINNERMP"/>
</dbReference>
<dbReference type="Proteomes" id="UP000245959">
    <property type="component" value="Unassembled WGS sequence"/>
</dbReference>
<dbReference type="GO" id="GO:0015031">
    <property type="term" value="P:protein transport"/>
    <property type="evidence" value="ECO:0007669"/>
    <property type="project" value="UniProtKB-KW"/>
</dbReference>
<dbReference type="CDD" id="cd19961">
    <property type="entry name" value="EcYidC-like_peri"/>
    <property type="match status" value="1"/>
</dbReference>
<feature type="transmembrane region" description="Helical" evidence="13">
    <location>
        <begin position="451"/>
        <end position="474"/>
    </location>
</feature>
<dbReference type="InterPro" id="IPR028055">
    <property type="entry name" value="YidC/Oxa/ALB_C"/>
</dbReference>
<comment type="function">
    <text evidence="13">Required for the insertion and/or proper folding and/or complex formation of integral membrane proteins into the membrane. Involved in integration of membrane proteins that insert both dependently and independently of the Sec translocase complex, as well as at least some lipoproteins. Aids folding of multispanning membrane proteins.</text>
</comment>
<keyword evidence="7 13" id="KW-0653">Protein transport</keyword>
<evidence type="ECO:0000256" key="10">
    <source>
        <dbReference type="ARBA" id="ARBA00023186"/>
    </source>
</evidence>
<keyword evidence="9 13" id="KW-0472">Membrane</keyword>
<feature type="domain" description="Membrane insertase YidC N-terminal" evidence="15">
    <location>
        <begin position="98"/>
        <end position="377"/>
    </location>
</feature>
<evidence type="ECO:0000259" key="14">
    <source>
        <dbReference type="Pfam" id="PF02096"/>
    </source>
</evidence>
<dbReference type="GO" id="GO:0032977">
    <property type="term" value="F:membrane insertase activity"/>
    <property type="evidence" value="ECO:0007669"/>
    <property type="project" value="InterPro"/>
</dbReference>
<evidence type="ECO:0000256" key="1">
    <source>
        <dbReference type="ARBA" id="ARBA00004429"/>
    </source>
</evidence>
<sequence>MKFDKETLIAIAVCCVVLFGWEPFSRYMGWSAAPVPPAAAAPAAAPQPNTEVPVSAVPAAAPQPNTEVPVSAVPAVEPAVPEKKTQEALVQVSPLPPVELKNKDMVLSFDPVRGSIRSITLEHYQNAARDARIVLDQSFSSQGALSLYQAGVPWVVTQVVKNRVEPGSDGQSRYLLDRRIQTIGGDDFLLSQVWEIGATGYETDCSFQITNLARRPLVLNQLIMNGGDLAAWAMISGDKMRTPSHRMDFETADGSFYDIKADKKDDADYFQNPAPMVDWAGISNKYFGVILTAKEPFQLFQGRTMQMRGKDKVYIPTVGARLPAMMLNAGESKSVAFRYYSGPKMTQLLEAFEPSTNRMMHLAWGPLDYLARLLLWVLVQLHGFCGSYGVSIIILTLMVRLLFYPVTAKANASMRKMQAVQPKIAALREKYKDNPQLLNSKMMELYREEKVNPFGGCLPILLQIPVFFALYATLDGAVQLRQVSFLWAKDLAAADTVAKIPLYFYDLPINPLVLMMTALMMIQQRMTPMAMDPMQKKMMLMMPVVMLIFLYDLPSGLTLYWTVSNFFSIIQLKLQQKAHPVAAVPIKNAN</sequence>
<evidence type="ECO:0000256" key="12">
    <source>
        <dbReference type="ARBA" id="ARBA00033342"/>
    </source>
</evidence>
<dbReference type="Pfam" id="PF14849">
    <property type="entry name" value="YidC_periplas"/>
    <property type="match status" value="1"/>
</dbReference>
<dbReference type="InterPro" id="IPR019998">
    <property type="entry name" value="Membr_insert_YidC"/>
</dbReference>
<evidence type="ECO:0000256" key="5">
    <source>
        <dbReference type="ARBA" id="ARBA00022475"/>
    </source>
</evidence>
<evidence type="ECO:0000256" key="6">
    <source>
        <dbReference type="ARBA" id="ARBA00022692"/>
    </source>
</evidence>
<dbReference type="GO" id="GO:0005886">
    <property type="term" value="C:plasma membrane"/>
    <property type="evidence" value="ECO:0007669"/>
    <property type="project" value="UniProtKB-SubCell"/>
</dbReference>
<dbReference type="InterPro" id="IPR038221">
    <property type="entry name" value="YidC_periplasmic_sf"/>
</dbReference>
<dbReference type="GeneID" id="78297142"/>
<evidence type="ECO:0000256" key="9">
    <source>
        <dbReference type="ARBA" id="ARBA00023136"/>
    </source>
</evidence>
<dbReference type="CDD" id="cd20070">
    <property type="entry name" value="5TM_YidC_Alb3"/>
    <property type="match status" value="1"/>
</dbReference>
<evidence type="ECO:0000256" key="8">
    <source>
        <dbReference type="ARBA" id="ARBA00022989"/>
    </source>
</evidence>
<keyword evidence="17" id="KW-1185">Reference proteome</keyword>
<dbReference type="PRINTS" id="PR01900">
    <property type="entry name" value="YIDCPROTEIN"/>
</dbReference>
<evidence type="ECO:0000256" key="2">
    <source>
        <dbReference type="ARBA" id="ARBA00010527"/>
    </source>
</evidence>
<dbReference type="HAMAP" id="MF_01810">
    <property type="entry name" value="YidC_type1"/>
    <property type="match status" value="1"/>
</dbReference>
<evidence type="ECO:0000313" key="16">
    <source>
        <dbReference type="EMBL" id="PVY34445.1"/>
    </source>
</evidence>
<feature type="domain" description="Membrane insertase YidC/Oxa/ALB C-terminal" evidence="14">
    <location>
        <begin position="388"/>
        <end position="572"/>
    </location>
</feature>
<dbReference type="InterPro" id="IPR047196">
    <property type="entry name" value="YidC_ALB_C"/>
</dbReference>
<feature type="transmembrane region" description="Helical" evidence="13">
    <location>
        <begin position="543"/>
        <end position="563"/>
    </location>
</feature>
<evidence type="ECO:0000256" key="4">
    <source>
        <dbReference type="ARBA" id="ARBA00022448"/>
    </source>
</evidence>
<evidence type="ECO:0000256" key="7">
    <source>
        <dbReference type="ARBA" id="ARBA00022927"/>
    </source>
</evidence>
<evidence type="ECO:0000256" key="3">
    <source>
        <dbReference type="ARBA" id="ARBA00015325"/>
    </source>
</evidence>
<dbReference type="InterPro" id="IPR001708">
    <property type="entry name" value="YidC/ALB3/OXA1/COX18"/>
</dbReference>
<dbReference type="Gene3D" id="2.70.98.90">
    <property type="match status" value="1"/>
</dbReference>
<comment type="similarity">
    <text evidence="2 13">Belongs to the OXA1/ALB3/YidC family. Type 1 subfamily.</text>
</comment>
<accession>A0A2U1ADJ5</accession>
<dbReference type="EMBL" id="QEKH01000049">
    <property type="protein sequence ID" value="PVY34445.1"/>
    <property type="molecule type" value="Genomic_DNA"/>
</dbReference>
<evidence type="ECO:0000313" key="17">
    <source>
        <dbReference type="Proteomes" id="UP000245959"/>
    </source>
</evidence>
<comment type="subunit">
    <text evidence="13">Interacts with the Sec translocase complex via SecD. Specifically interacts with transmembrane segments of nascent integral membrane proteins during membrane integration.</text>
</comment>
<proteinExistence type="inferred from homology"/>
<dbReference type="AlphaFoldDB" id="A0A2U1ADJ5"/>
<dbReference type="Pfam" id="PF02096">
    <property type="entry name" value="60KD_IMP"/>
    <property type="match status" value="1"/>
</dbReference>
<gene>
    <name evidence="13" type="primary">yidC</name>
    <name evidence="16" type="ORF">C8D82_1498</name>
</gene>
<feature type="transmembrane region" description="Helical" evidence="13">
    <location>
        <begin position="388"/>
        <end position="407"/>
    </location>
</feature>
<keyword evidence="5 13" id="KW-1003">Cell membrane</keyword>
<dbReference type="PANTHER" id="PTHR12428:SF65">
    <property type="entry name" value="CYTOCHROME C OXIDASE ASSEMBLY PROTEIN COX18, MITOCHONDRIAL"/>
    <property type="match status" value="1"/>
</dbReference>
<comment type="subcellular location">
    <subcellularLocation>
        <location evidence="1">Cell inner membrane</location>
        <topology evidence="1">Multi-pass membrane protein</topology>
    </subcellularLocation>
    <subcellularLocation>
        <location evidence="13">Cell membrane</location>
        <topology evidence="13">Multi-pass membrane protein</topology>
    </subcellularLocation>
</comment>
<protein>
    <recommendedName>
        <fullName evidence="3 13">Membrane protein insertase YidC</fullName>
    </recommendedName>
    <alternativeName>
        <fullName evidence="12 13">Foldase YidC</fullName>
    </alternativeName>
    <alternativeName>
        <fullName evidence="11 13">Membrane integrase YidC</fullName>
    </alternativeName>
    <alternativeName>
        <fullName evidence="13">Membrane protein YidC</fullName>
    </alternativeName>
</protein>
<dbReference type="NCBIfam" id="TIGR03593">
    <property type="entry name" value="yidC_nterm"/>
    <property type="match status" value="1"/>
</dbReference>
<dbReference type="NCBIfam" id="TIGR03592">
    <property type="entry name" value="yidC_oxa1_cterm"/>
    <property type="match status" value="1"/>
</dbReference>
<dbReference type="RefSeq" id="WP_116885880.1">
    <property type="nucleotide sequence ID" value="NZ_QEKH01000049.1"/>
</dbReference>
<evidence type="ECO:0000259" key="15">
    <source>
        <dbReference type="Pfam" id="PF14849"/>
    </source>
</evidence>
<organism evidence="16 17">
    <name type="scientific">Victivallis vadensis</name>
    <dbReference type="NCBI Taxonomy" id="172901"/>
    <lineage>
        <taxon>Bacteria</taxon>
        <taxon>Pseudomonadati</taxon>
        <taxon>Lentisphaerota</taxon>
        <taxon>Lentisphaeria</taxon>
        <taxon>Victivallales</taxon>
        <taxon>Victivallaceae</taxon>
        <taxon>Victivallis</taxon>
    </lineage>
</organism>
<dbReference type="PANTHER" id="PTHR12428">
    <property type="entry name" value="OXA1"/>
    <property type="match status" value="1"/>
</dbReference>
<comment type="caution">
    <text evidence="16">The sequence shown here is derived from an EMBL/GenBank/DDBJ whole genome shotgun (WGS) entry which is preliminary data.</text>
</comment>
<keyword evidence="4 13" id="KW-0813">Transport</keyword>
<dbReference type="GO" id="GO:0051205">
    <property type="term" value="P:protein insertion into membrane"/>
    <property type="evidence" value="ECO:0007669"/>
    <property type="project" value="TreeGrafter"/>
</dbReference>
<reference evidence="16 17" key="1">
    <citation type="submission" date="2018-04" db="EMBL/GenBank/DDBJ databases">
        <title>Genomic Encyclopedia of Type Strains, Phase IV (KMG-IV): sequencing the most valuable type-strain genomes for metagenomic binning, comparative biology and taxonomic classification.</title>
        <authorList>
            <person name="Goeker M."/>
        </authorList>
    </citation>
    <scope>NUCLEOTIDE SEQUENCE [LARGE SCALE GENOMIC DNA]</scope>
    <source>
        <strain evidence="16 17">DSM 14823</strain>
    </source>
</reference>
<feature type="transmembrane region" description="Helical" evidence="13">
    <location>
        <begin position="502"/>
        <end position="522"/>
    </location>
</feature>